<accession>A0A372G9L6</accession>
<dbReference type="EMBL" id="QVNQ01000011">
    <property type="protein sequence ID" value="RFS81763.1"/>
    <property type="molecule type" value="Genomic_DNA"/>
</dbReference>
<keyword evidence="2" id="KW-0233">DNA recombination</keyword>
<evidence type="ECO:0000256" key="2">
    <source>
        <dbReference type="ARBA" id="ARBA00023172"/>
    </source>
</evidence>
<dbReference type="SUPFAM" id="SSF53041">
    <property type="entry name" value="Resolvase-like"/>
    <property type="match status" value="1"/>
</dbReference>
<dbReference type="CDD" id="cd00338">
    <property type="entry name" value="Ser_Recombinase"/>
    <property type="match status" value="1"/>
</dbReference>
<proteinExistence type="predicted"/>
<dbReference type="OrthoDB" id="4367319at2"/>
<evidence type="ECO:0000256" key="1">
    <source>
        <dbReference type="ARBA" id="ARBA00023125"/>
    </source>
</evidence>
<dbReference type="GO" id="GO:0003677">
    <property type="term" value="F:DNA binding"/>
    <property type="evidence" value="ECO:0007669"/>
    <property type="project" value="UniProtKB-KW"/>
</dbReference>
<dbReference type="AlphaFoldDB" id="A0A372G9L6"/>
<dbReference type="InterPro" id="IPR006119">
    <property type="entry name" value="Resolv_N"/>
</dbReference>
<feature type="domain" description="Resolvase/invertase-type recombinase catalytic" evidence="3">
    <location>
        <begin position="4"/>
        <end position="151"/>
    </location>
</feature>
<gene>
    <name evidence="4" type="ORF">D0T12_28970</name>
</gene>
<evidence type="ECO:0000259" key="3">
    <source>
        <dbReference type="SMART" id="SM00857"/>
    </source>
</evidence>
<dbReference type="PANTHER" id="PTHR30461:SF2">
    <property type="entry name" value="SERINE RECOMBINASE PINE-RELATED"/>
    <property type="match status" value="1"/>
</dbReference>
<dbReference type="RefSeq" id="WP_117403530.1">
    <property type="nucleotide sequence ID" value="NZ_QVNQ01000011.1"/>
</dbReference>
<sequence>MSLAAAFVRVSTGSQDESSQVKVIDRYAQEHGFTVVKTVRLKGYSASKGMQEPALREVIADIQRGDYSTLIVTESSRLDRREDLDAQAEILLAIRSAGGDVISIAEPTFGKSDFAGRVVTLVTQYGNAEKSKNVQRTTYRGMSMIRDNNAFKGVLPSFWAARGRRHAKQAYCTDPQAVADIYERIAKEESLSSVGRTYDLYPASIKTLIRFAANHTGIVECSHTYEGVTETWTHEVTPVVDSALWWRANKVLDTNRTSARANRGGRPVASPTNWLSGILPCPECGGKLYIATGLTPAGNPRTPKLTCIGKGKKRLSCRRFQRCEAKPVIQLVETWFGNDTTDILAFQRVAGNAHELDALKAELLKIQARLSATEDDDELDAMVADRKAIKARIEKFVIVPDSYDYAPTGQTVAEMWTRGDDTVKRRMVQAVRDSWGLSLVVHEGEPRIVIGTDPTGATGEADGIVDLGDGLCFRRRTSQAA</sequence>
<dbReference type="SMART" id="SM00857">
    <property type="entry name" value="Resolvase"/>
    <property type="match status" value="1"/>
</dbReference>
<protein>
    <submittedName>
        <fullName evidence="4">Resolvase</fullName>
    </submittedName>
</protein>
<keyword evidence="5" id="KW-1185">Reference proteome</keyword>
<dbReference type="InterPro" id="IPR050639">
    <property type="entry name" value="SSR_resolvase"/>
</dbReference>
<dbReference type="GO" id="GO:0000150">
    <property type="term" value="F:DNA strand exchange activity"/>
    <property type="evidence" value="ECO:0007669"/>
    <property type="project" value="InterPro"/>
</dbReference>
<comment type="caution">
    <text evidence="4">The sequence shown here is derived from an EMBL/GenBank/DDBJ whole genome shotgun (WGS) entry which is preliminary data.</text>
</comment>
<name>A0A372G9L6_9ACTN</name>
<dbReference type="PANTHER" id="PTHR30461">
    <property type="entry name" value="DNA-INVERTASE FROM LAMBDOID PROPHAGE"/>
    <property type="match status" value="1"/>
</dbReference>
<dbReference type="Proteomes" id="UP000262882">
    <property type="component" value="Unassembled WGS sequence"/>
</dbReference>
<reference evidence="4 5" key="1">
    <citation type="submission" date="2018-08" db="EMBL/GenBank/DDBJ databases">
        <title>Actinomadura spongicola sp. nov., isolated from marine sponge Leucetta chagosensis.</title>
        <authorList>
            <person name="Li L."/>
            <person name="Lin H.W."/>
        </authorList>
    </citation>
    <scope>NUCLEOTIDE SEQUENCE [LARGE SCALE GENOMIC DNA]</scope>
    <source>
        <strain evidence="4 5">LHW52907</strain>
    </source>
</reference>
<evidence type="ECO:0000313" key="5">
    <source>
        <dbReference type="Proteomes" id="UP000262882"/>
    </source>
</evidence>
<keyword evidence="1" id="KW-0238">DNA-binding</keyword>
<evidence type="ECO:0000313" key="4">
    <source>
        <dbReference type="EMBL" id="RFS81763.1"/>
    </source>
</evidence>
<dbReference type="Pfam" id="PF00239">
    <property type="entry name" value="Resolvase"/>
    <property type="match status" value="1"/>
</dbReference>
<dbReference type="InterPro" id="IPR036162">
    <property type="entry name" value="Resolvase-like_N_sf"/>
</dbReference>
<dbReference type="Gene3D" id="3.40.50.1390">
    <property type="entry name" value="Resolvase, N-terminal catalytic domain"/>
    <property type="match status" value="1"/>
</dbReference>
<organism evidence="4 5">
    <name type="scientific">Actinomadura spongiicola</name>
    <dbReference type="NCBI Taxonomy" id="2303421"/>
    <lineage>
        <taxon>Bacteria</taxon>
        <taxon>Bacillati</taxon>
        <taxon>Actinomycetota</taxon>
        <taxon>Actinomycetes</taxon>
        <taxon>Streptosporangiales</taxon>
        <taxon>Thermomonosporaceae</taxon>
        <taxon>Actinomadura</taxon>
    </lineage>
</organism>